<keyword evidence="6" id="KW-0010">Activator</keyword>
<dbReference type="InterPro" id="IPR016177">
    <property type="entry name" value="DNA-bd_dom_sf"/>
</dbReference>
<feature type="region of interest" description="Disordered" evidence="10">
    <location>
        <begin position="224"/>
        <end position="247"/>
    </location>
</feature>
<dbReference type="SMART" id="SM00380">
    <property type="entry name" value="AP2"/>
    <property type="match status" value="1"/>
</dbReference>
<dbReference type="PANTHER" id="PTHR31657:SF52">
    <property type="entry name" value="DNA-BINDING DOMAIN-CONTAINING PROTEIN-RELATED"/>
    <property type="match status" value="1"/>
</dbReference>
<dbReference type="InterPro" id="IPR036955">
    <property type="entry name" value="AP2/ERF_dom_sf"/>
</dbReference>
<evidence type="ECO:0000256" key="10">
    <source>
        <dbReference type="SAM" id="MobiDB-lite"/>
    </source>
</evidence>
<dbReference type="CDD" id="cd00018">
    <property type="entry name" value="AP2"/>
    <property type="match status" value="1"/>
</dbReference>
<evidence type="ECO:0000256" key="9">
    <source>
        <dbReference type="ARBA" id="ARBA00024343"/>
    </source>
</evidence>
<dbReference type="PANTHER" id="PTHR31657">
    <property type="entry name" value="ETHYLENE-RESPONSIVE TRANSCRIPTION FACTOR ERF061"/>
    <property type="match status" value="1"/>
</dbReference>
<dbReference type="GO" id="GO:0006952">
    <property type="term" value="P:defense response"/>
    <property type="evidence" value="ECO:0007669"/>
    <property type="project" value="UniProtKB-KW"/>
</dbReference>
<dbReference type="InterPro" id="IPR051758">
    <property type="entry name" value="ERF/AP2-like"/>
</dbReference>
<evidence type="ECO:0000256" key="2">
    <source>
        <dbReference type="ARBA" id="ARBA00022745"/>
    </source>
</evidence>
<comment type="similarity">
    <text evidence="9">Belongs to the AP2/ERF transcription factor family. ERF subfamily.</text>
</comment>
<keyword evidence="2" id="KW-0936">Ethylene signaling pathway</keyword>
<organism evidence="12 13">
    <name type="scientific">Lactuca saligna</name>
    <name type="common">Willowleaf lettuce</name>
    <dbReference type="NCBI Taxonomy" id="75948"/>
    <lineage>
        <taxon>Eukaryota</taxon>
        <taxon>Viridiplantae</taxon>
        <taxon>Streptophyta</taxon>
        <taxon>Embryophyta</taxon>
        <taxon>Tracheophyta</taxon>
        <taxon>Spermatophyta</taxon>
        <taxon>Magnoliopsida</taxon>
        <taxon>eudicotyledons</taxon>
        <taxon>Gunneridae</taxon>
        <taxon>Pentapetalae</taxon>
        <taxon>asterids</taxon>
        <taxon>campanulids</taxon>
        <taxon>Asterales</taxon>
        <taxon>Asteraceae</taxon>
        <taxon>Cichorioideae</taxon>
        <taxon>Cichorieae</taxon>
        <taxon>Lactucinae</taxon>
        <taxon>Lactuca</taxon>
    </lineage>
</organism>
<reference evidence="12" key="1">
    <citation type="submission" date="2023-04" db="EMBL/GenBank/DDBJ databases">
        <authorList>
            <person name="Vijverberg K."/>
            <person name="Xiong W."/>
            <person name="Schranz E."/>
        </authorList>
    </citation>
    <scope>NUCLEOTIDE SEQUENCE</scope>
</reference>
<dbReference type="GO" id="GO:0005634">
    <property type="term" value="C:nucleus"/>
    <property type="evidence" value="ECO:0007669"/>
    <property type="project" value="UniProtKB-SubCell"/>
</dbReference>
<dbReference type="SUPFAM" id="SSF54171">
    <property type="entry name" value="DNA-binding domain"/>
    <property type="match status" value="1"/>
</dbReference>
<proteinExistence type="inferred from homology"/>
<keyword evidence="5" id="KW-0238">DNA-binding</keyword>
<sequence>MKKFEPLPTSSIDNLKLLQTSVLPLSLKFTIMQENTRNPFAVDLISDSVRSSLSNLILTGGNTSTFDSVFSHCSSSSSWVEGATIGSSMYLKQRDLILKFTDEFETKSPIGFSHQASNLYKKKLYRGVRQRQWGKWVAEIRLPRNRMRVWLGTYETAEMAAYAYDRAAYKLRGEYARLNFPNVKESTSLGLIGDERKLNALRSAVDNKLEAICRKVRREKAQKREERKKVTVVGNSGGGDESFSGSDMGSSCVSEDGFLKGENSPSGSTFSGELTTADETEIGGWSLARMPSYDLDSIWEILAN</sequence>
<keyword evidence="8" id="KW-0539">Nucleus</keyword>
<gene>
    <name evidence="12" type="ORF">LSALG_LOCUS28268</name>
</gene>
<name>A0AA36EAR9_LACSI</name>
<evidence type="ECO:0000256" key="3">
    <source>
        <dbReference type="ARBA" id="ARBA00022821"/>
    </source>
</evidence>
<protein>
    <recommendedName>
        <fullName evidence="11">AP2/ERF domain-containing protein</fullName>
    </recommendedName>
</protein>
<evidence type="ECO:0000256" key="4">
    <source>
        <dbReference type="ARBA" id="ARBA00023015"/>
    </source>
</evidence>
<evidence type="ECO:0000256" key="5">
    <source>
        <dbReference type="ARBA" id="ARBA00023125"/>
    </source>
</evidence>
<dbReference type="Gene3D" id="3.30.730.10">
    <property type="entry name" value="AP2/ERF domain"/>
    <property type="match status" value="1"/>
</dbReference>
<dbReference type="GO" id="GO:0000976">
    <property type="term" value="F:transcription cis-regulatory region binding"/>
    <property type="evidence" value="ECO:0007669"/>
    <property type="project" value="UniProtKB-ARBA"/>
</dbReference>
<keyword evidence="3" id="KW-0611">Plant defense</keyword>
<evidence type="ECO:0000256" key="7">
    <source>
        <dbReference type="ARBA" id="ARBA00023163"/>
    </source>
</evidence>
<keyword evidence="4" id="KW-0805">Transcription regulation</keyword>
<dbReference type="EMBL" id="OX465082">
    <property type="protein sequence ID" value="CAI9289003.1"/>
    <property type="molecule type" value="Genomic_DNA"/>
</dbReference>
<dbReference type="AlphaFoldDB" id="A0AA36EAR9"/>
<dbReference type="PROSITE" id="PS51032">
    <property type="entry name" value="AP2_ERF"/>
    <property type="match status" value="1"/>
</dbReference>
<evidence type="ECO:0000259" key="11">
    <source>
        <dbReference type="PROSITE" id="PS51032"/>
    </source>
</evidence>
<dbReference type="FunFam" id="3.30.730.10:FF:000001">
    <property type="entry name" value="Ethylene-responsive transcription factor 2"/>
    <property type="match status" value="1"/>
</dbReference>
<comment type="subcellular location">
    <subcellularLocation>
        <location evidence="1">Nucleus</location>
    </subcellularLocation>
</comment>
<dbReference type="PRINTS" id="PR00367">
    <property type="entry name" value="ETHRSPELEMNT"/>
</dbReference>
<dbReference type="InterPro" id="IPR001471">
    <property type="entry name" value="AP2/ERF_dom"/>
</dbReference>
<feature type="domain" description="AP2/ERF" evidence="11">
    <location>
        <begin position="124"/>
        <end position="181"/>
    </location>
</feature>
<dbReference type="Proteomes" id="UP001177003">
    <property type="component" value="Chromosome 6"/>
</dbReference>
<evidence type="ECO:0000313" key="13">
    <source>
        <dbReference type="Proteomes" id="UP001177003"/>
    </source>
</evidence>
<evidence type="ECO:0000313" key="12">
    <source>
        <dbReference type="EMBL" id="CAI9289003.1"/>
    </source>
</evidence>
<evidence type="ECO:0000256" key="8">
    <source>
        <dbReference type="ARBA" id="ARBA00023242"/>
    </source>
</evidence>
<dbReference type="GO" id="GO:0003700">
    <property type="term" value="F:DNA-binding transcription factor activity"/>
    <property type="evidence" value="ECO:0007669"/>
    <property type="project" value="InterPro"/>
</dbReference>
<accession>A0AA36EAR9</accession>
<dbReference type="GO" id="GO:0009873">
    <property type="term" value="P:ethylene-activated signaling pathway"/>
    <property type="evidence" value="ECO:0007669"/>
    <property type="project" value="UniProtKB-KW"/>
</dbReference>
<evidence type="ECO:0000256" key="1">
    <source>
        <dbReference type="ARBA" id="ARBA00004123"/>
    </source>
</evidence>
<keyword evidence="7" id="KW-0804">Transcription</keyword>
<dbReference type="Pfam" id="PF00847">
    <property type="entry name" value="AP2"/>
    <property type="match status" value="1"/>
</dbReference>
<evidence type="ECO:0000256" key="6">
    <source>
        <dbReference type="ARBA" id="ARBA00023159"/>
    </source>
</evidence>
<keyword evidence="13" id="KW-1185">Reference proteome</keyword>